<dbReference type="InterPro" id="IPR032675">
    <property type="entry name" value="LRR_dom_sf"/>
</dbReference>
<dbReference type="AlphaFoldDB" id="A0A0N8JYF0"/>
<feature type="compositionally biased region" description="Pro residues" evidence="4">
    <location>
        <begin position="509"/>
        <end position="519"/>
    </location>
</feature>
<evidence type="ECO:0000256" key="1">
    <source>
        <dbReference type="ARBA" id="ARBA00004245"/>
    </source>
</evidence>
<protein>
    <submittedName>
        <fullName evidence="5">Leiomodin-1-like</fullName>
    </submittedName>
</protein>
<dbReference type="Gene3D" id="3.80.10.10">
    <property type="entry name" value="Ribonuclease Inhibitor"/>
    <property type="match status" value="1"/>
</dbReference>
<feature type="region of interest" description="Disordered" evidence="4">
    <location>
        <begin position="90"/>
        <end position="242"/>
    </location>
</feature>
<dbReference type="GO" id="GO:0006936">
    <property type="term" value="P:muscle contraction"/>
    <property type="evidence" value="ECO:0007669"/>
    <property type="project" value="TreeGrafter"/>
</dbReference>
<dbReference type="Proteomes" id="UP000034805">
    <property type="component" value="Unassembled WGS sequence"/>
</dbReference>
<feature type="compositionally biased region" description="Low complexity" evidence="4">
    <location>
        <begin position="477"/>
        <end position="489"/>
    </location>
</feature>
<gene>
    <name evidence="5" type="ORF">Z043_115152</name>
</gene>
<evidence type="ECO:0000256" key="2">
    <source>
        <dbReference type="ARBA" id="ARBA00022490"/>
    </source>
</evidence>
<evidence type="ECO:0000313" key="5">
    <source>
        <dbReference type="EMBL" id="KPP66353.1"/>
    </source>
</evidence>
<feature type="compositionally biased region" description="Basic and acidic residues" evidence="4">
    <location>
        <begin position="195"/>
        <end position="210"/>
    </location>
</feature>
<dbReference type="GO" id="GO:0007015">
    <property type="term" value="P:actin filament organization"/>
    <property type="evidence" value="ECO:0007669"/>
    <property type="project" value="TreeGrafter"/>
</dbReference>
<dbReference type="SUPFAM" id="SSF52047">
    <property type="entry name" value="RNI-like"/>
    <property type="match status" value="1"/>
</dbReference>
<dbReference type="Pfam" id="PF03250">
    <property type="entry name" value="Tropomodulin"/>
    <property type="match status" value="1"/>
</dbReference>
<feature type="region of interest" description="Disordered" evidence="4">
    <location>
        <begin position="438"/>
        <end position="568"/>
    </location>
</feature>
<dbReference type="GO" id="GO:0030239">
    <property type="term" value="P:myofibril assembly"/>
    <property type="evidence" value="ECO:0007669"/>
    <property type="project" value="TreeGrafter"/>
</dbReference>
<feature type="compositionally biased region" description="Basic and acidic residues" evidence="4">
    <location>
        <begin position="219"/>
        <end position="242"/>
    </location>
</feature>
<dbReference type="PANTHER" id="PTHR10901:SF5">
    <property type="entry name" value="LEIOMODIN-1"/>
    <property type="match status" value="1"/>
</dbReference>
<feature type="compositionally biased region" description="Polar residues" evidence="4">
    <location>
        <begin position="559"/>
        <end position="568"/>
    </location>
</feature>
<dbReference type="GO" id="GO:0051694">
    <property type="term" value="P:pointed-end actin filament capping"/>
    <property type="evidence" value="ECO:0007669"/>
    <property type="project" value="InterPro"/>
</dbReference>
<feature type="compositionally biased region" description="Basic and acidic residues" evidence="4">
    <location>
        <begin position="104"/>
        <end position="146"/>
    </location>
</feature>
<keyword evidence="3" id="KW-0206">Cytoskeleton</keyword>
<dbReference type="STRING" id="113540.ENSSFOP00015072607"/>
<evidence type="ECO:0000256" key="3">
    <source>
        <dbReference type="ARBA" id="ARBA00023212"/>
    </source>
</evidence>
<organism evidence="5 6">
    <name type="scientific">Scleropages formosus</name>
    <name type="common">Asian bonytongue</name>
    <name type="synonym">Osteoglossum formosum</name>
    <dbReference type="NCBI Taxonomy" id="113540"/>
    <lineage>
        <taxon>Eukaryota</taxon>
        <taxon>Metazoa</taxon>
        <taxon>Chordata</taxon>
        <taxon>Craniata</taxon>
        <taxon>Vertebrata</taxon>
        <taxon>Euteleostomi</taxon>
        <taxon>Actinopterygii</taxon>
        <taxon>Neopterygii</taxon>
        <taxon>Teleostei</taxon>
        <taxon>Osteoglossocephala</taxon>
        <taxon>Osteoglossomorpha</taxon>
        <taxon>Osteoglossiformes</taxon>
        <taxon>Osteoglossidae</taxon>
        <taxon>Scleropages</taxon>
    </lineage>
</organism>
<comment type="caution">
    <text evidence="5">The sequence shown here is derived from an EMBL/GenBank/DDBJ whole genome shotgun (WGS) entry which is preliminary data.</text>
</comment>
<reference evidence="5 6" key="1">
    <citation type="submission" date="2015-08" db="EMBL/GenBank/DDBJ databases">
        <title>The genome of the Asian arowana (Scleropages formosus).</title>
        <authorList>
            <person name="Tan M.H."/>
            <person name="Gan H.M."/>
            <person name="Croft L.J."/>
            <person name="Austin C.M."/>
        </authorList>
    </citation>
    <scope>NUCLEOTIDE SEQUENCE [LARGE SCALE GENOMIC DNA]</scope>
    <source>
        <strain evidence="5">Aro1</strain>
    </source>
</reference>
<proteinExistence type="predicted"/>
<feature type="compositionally biased region" description="Basic and acidic residues" evidence="4">
    <location>
        <begin position="533"/>
        <end position="552"/>
    </location>
</feature>
<feature type="compositionally biased region" description="Basic and acidic residues" evidence="4">
    <location>
        <begin position="444"/>
        <end position="468"/>
    </location>
</feature>
<dbReference type="PANTHER" id="PTHR10901">
    <property type="entry name" value="TROPOMODULIN"/>
    <property type="match status" value="1"/>
</dbReference>
<comment type="subcellular location">
    <subcellularLocation>
        <location evidence="1">Cytoplasm</location>
        <location evidence="1">Cytoskeleton</location>
    </subcellularLocation>
</comment>
<evidence type="ECO:0000313" key="6">
    <source>
        <dbReference type="Proteomes" id="UP000034805"/>
    </source>
</evidence>
<feature type="non-terminal residue" evidence="5">
    <location>
        <position position="568"/>
    </location>
</feature>
<accession>A0A0N8JYF0</accession>
<keyword evidence="2" id="KW-0963">Cytoplasm</keyword>
<dbReference type="GO" id="GO:0005865">
    <property type="term" value="C:striated muscle thin filament"/>
    <property type="evidence" value="ECO:0007669"/>
    <property type="project" value="TreeGrafter"/>
</dbReference>
<evidence type="ECO:0000256" key="4">
    <source>
        <dbReference type="SAM" id="MobiDB-lite"/>
    </source>
</evidence>
<name>A0A0N8JYF0_SCLFO</name>
<dbReference type="GO" id="GO:0005523">
    <property type="term" value="F:tropomyosin binding"/>
    <property type="evidence" value="ECO:0007669"/>
    <property type="project" value="InterPro"/>
</dbReference>
<sequence>MSGREEEWGLARWGRQVSEDLDIDHLLADLSPEEVEELENELTMMDLDPSVPVGLRQRNQLEKAPATVHNHGAELDLHYREPKKLFEREFSSQERMVPKNWISDPRDHCAGSSDRPSRGERRDKDKIKSHKDNEDKVLGKSMERKPQRQVKVFKPKEKSEIVNSNEREKKEQVKKIEKGDKGGQMFKLSRPPQKSGEKKVEQRNVRDMEAHGAISMETVQKEETRLQKNEKDEKKNKGKERLLGESQRLTGYKDPGGTNAYVKIPVEAGEVQAENEESTTKKFKELMEKIRNNDPETFELNVNNSSELKPQTLIQLVKALKENTHVRTLALANTRADDHVACALADILTCNKILNSINLDSNHLTGKGILALINALQDNATVTELRFHNQRHICGGKTEMEMARLLKENITLLKLGYHFQLPGPRMVVNSILSANMDKQRQKRLKDQKQAQADVKNKVPEKKRMKEDSTQIGYPGTSPKSSPQHSKSPSTRITPRQSREGEDGASAAIPEPPPQLPPAPVLNGDLLRNSLKPVSERKQDDQSGGHGLERNLRDQLLASIRNSSVYQLK</sequence>
<dbReference type="EMBL" id="JARO02005694">
    <property type="protein sequence ID" value="KPP66353.1"/>
    <property type="molecule type" value="Genomic_DNA"/>
</dbReference>
<feature type="compositionally biased region" description="Basic and acidic residues" evidence="4">
    <location>
        <begin position="154"/>
        <end position="181"/>
    </location>
</feature>
<dbReference type="InterPro" id="IPR004934">
    <property type="entry name" value="TMOD"/>
</dbReference>